<keyword evidence="1 3" id="KW-0238">DNA-binding</keyword>
<feature type="domain" description="SpoVT-AbrB" evidence="2">
    <location>
        <begin position="3"/>
        <end position="48"/>
    </location>
</feature>
<dbReference type="SMART" id="SM00966">
    <property type="entry name" value="SpoVT_AbrB"/>
    <property type="match status" value="1"/>
</dbReference>
<dbReference type="PROSITE" id="PS51740">
    <property type="entry name" value="SPOVT_ABRB"/>
    <property type="match status" value="1"/>
</dbReference>
<comment type="caution">
    <text evidence="3">The sequence shown here is derived from an EMBL/GenBank/DDBJ whole genome shotgun (WGS) entry which is preliminary data.</text>
</comment>
<proteinExistence type="predicted"/>
<protein>
    <submittedName>
        <fullName evidence="3">AbrB/MazE/SpoVT family DNA-binding domain-containing protein</fullName>
    </submittedName>
</protein>
<organism evidence="3 4">
    <name type="scientific">Glycomyces niveus</name>
    <dbReference type="NCBI Taxonomy" id="2820287"/>
    <lineage>
        <taxon>Bacteria</taxon>
        <taxon>Bacillati</taxon>
        <taxon>Actinomycetota</taxon>
        <taxon>Actinomycetes</taxon>
        <taxon>Glycomycetales</taxon>
        <taxon>Glycomycetaceae</taxon>
        <taxon>Glycomyces</taxon>
    </lineage>
</organism>
<evidence type="ECO:0000259" key="2">
    <source>
        <dbReference type="PROSITE" id="PS51740"/>
    </source>
</evidence>
<dbReference type="EMBL" id="JAGFNP010000005">
    <property type="protein sequence ID" value="MBO3733379.1"/>
    <property type="molecule type" value="Genomic_DNA"/>
</dbReference>
<dbReference type="Gene3D" id="2.10.260.10">
    <property type="match status" value="1"/>
</dbReference>
<name>A0ABS3U3M9_9ACTN</name>
<dbReference type="SUPFAM" id="SSF89447">
    <property type="entry name" value="AbrB/MazE/MraZ-like"/>
    <property type="match status" value="1"/>
</dbReference>
<dbReference type="Proteomes" id="UP000681341">
    <property type="component" value="Unassembled WGS sequence"/>
</dbReference>
<dbReference type="NCBIfam" id="TIGR01439">
    <property type="entry name" value="lp_hng_hel_AbrB"/>
    <property type="match status" value="1"/>
</dbReference>
<dbReference type="InterPro" id="IPR007159">
    <property type="entry name" value="SpoVT-AbrB_dom"/>
</dbReference>
<dbReference type="GO" id="GO:0003677">
    <property type="term" value="F:DNA binding"/>
    <property type="evidence" value="ECO:0007669"/>
    <property type="project" value="UniProtKB-KW"/>
</dbReference>
<evidence type="ECO:0000313" key="4">
    <source>
        <dbReference type="Proteomes" id="UP000681341"/>
    </source>
</evidence>
<reference evidence="3 4" key="1">
    <citation type="submission" date="2021-03" db="EMBL/GenBank/DDBJ databases">
        <title>Glycomyces sp. nov., a novel actinomycete isolated from soil.</title>
        <authorList>
            <person name="Yang X."/>
            <person name="Xu X."/>
        </authorList>
    </citation>
    <scope>NUCLEOTIDE SEQUENCE [LARGE SCALE GENOMIC DNA]</scope>
    <source>
        <strain evidence="3 4">NEAU-S30</strain>
    </source>
</reference>
<evidence type="ECO:0000313" key="3">
    <source>
        <dbReference type="EMBL" id="MBO3733379.1"/>
    </source>
</evidence>
<dbReference type="Pfam" id="PF04014">
    <property type="entry name" value="MazE_antitoxin"/>
    <property type="match status" value="1"/>
</dbReference>
<evidence type="ECO:0000256" key="1">
    <source>
        <dbReference type="PROSITE-ProRule" id="PRU01076"/>
    </source>
</evidence>
<accession>A0ABS3U3M9</accession>
<gene>
    <name evidence="3" type="ORF">J5V16_11135</name>
</gene>
<sequence length="82" mass="9264">MTTMGMLMNTKGQVTVPADIRNRHDWHPGDEFEFVEVDGEVVLRPLPVAETRGQRFVRGLSGRGTADMDKTTDELMEMLRGE</sequence>
<dbReference type="InterPro" id="IPR037914">
    <property type="entry name" value="SpoVT-AbrB_sf"/>
</dbReference>
<keyword evidence="4" id="KW-1185">Reference proteome</keyword>